<gene>
    <name evidence="2" type="ORF">CANARDRAFT_24471</name>
</gene>
<dbReference type="EMBL" id="KV453859">
    <property type="protein sequence ID" value="ODV84058.1"/>
    <property type="molecule type" value="Genomic_DNA"/>
</dbReference>
<name>A0A1E4SX41_9ASCO</name>
<protein>
    <submittedName>
        <fullName evidence="2">Uncharacterized protein</fullName>
    </submittedName>
</protein>
<proteinExistence type="predicted"/>
<evidence type="ECO:0000313" key="2">
    <source>
        <dbReference type="EMBL" id="ODV84058.1"/>
    </source>
</evidence>
<feature type="compositionally biased region" description="Low complexity" evidence="1">
    <location>
        <begin position="699"/>
        <end position="712"/>
    </location>
</feature>
<feature type="region of interest" description="Disordered" evidence="1">
    <location>
        <begin position="678"/>
        <end position="718"/>
    </location>
</feature>
<keyword evidence="3" id="KW-1185">Reference proteome</keyword>
<reference evidence="3" key="1">
    <citation type="submission" date="2016-04" db="EMBL/GenBank/DDBJ databases">
        <title>Comparative genomics of biotechnologically important yeasts.</title>
        <authorList>
            <consortium name="DOE Joint Genome Institute"/>
            <person name="Riley R."/>
            <person name="Haridas S."/>
            <person name="Wolfe K.H."/>
            <person name="Lopes M.R."/>
            <person name="Hittinger C.T."/>
            <person name="Goker M."/>
            <person name="Salamov A."/>
            <person name="Wisecaver J."/>
            <person name="Long T.M."/>
            <person name="Aerts A.L."/>
            <person name="Barry K."/>
            <person name="Choi C."/>
            <person name="Clum A."/>
            <person name="Coughlan A.Y."/>
            <person name="Deshpande S."/>
            <person name="Douglass A.P."/>
            <person name="Hanson S.J."/>
            <person name="Klenk H.-P."/>
            <person name="Labutti K."/>
            <person name="Lapidus A."/>
            <person name="Lindquist E."/>
            <person name="Lipzen A."/>
            <person name="Meier-Kolthoff J.P."/>
            <person name="Ohm R.A."/>
            <person name="Otillar R.P."/>
            <person name="Pangilinan J."/>
            <person name="Peng Y."/>
            <person name="Rokas A."/>
            <person name="Rosa C.A."/>
            <person name="Scheuner C."/>
            <person name="Sibirny A.A."/>
            <person name="Slot J.C."/>
            <person name="Stielow J.B."/>
            <person name="Sun H."/>
            <person name="Kurtzman C.P."/>
            <person name="Blackwell M."/>
            <person name="Grigoriev I.V."/>
            <person name="Jeffries T.W."/>
        </authorList>
    </citation>
    <scope>NUCLEOTIDE SEQUENCE [LARGE SCALE GENOMIC DNA]</scope>
    <source>
        <strain evidence="3">NRRL YB-2248</strain>
    </source>
</reference>
<feature type="compositionally biased region" description="Polar residues" evidence="1">
    <location>
        <begin position="407"/>
        <end position="417"/>
    </location>
</feature>
<dbReference type="AlphaFoldDB" id="A0A1E4SX41"/>
<dbReference type="Pfam" id="PF17321">
    <property type="entry name" value="Vac17"/>
    <property type="match status" value="1"/>
</dbReference>
<evidence type="ECO:0000313" key="3">
    <source>
        <dbReference type="Proteomes" id="UP000094801"/>
    </source>
</evidence>
<dbReference type="GO" id="GO:0043495">
    <property type="term" value="F:protein-membrane adaptor activity"/>
    <property type="evidence" value="ECO:0007669"/>
    <property type="project" value="InterPro"/>
</dbReference>
<dbReference type="GO" id="GO:0000011">
    <property type="term" value="P:vacuole inheritance"/>
    <property type="evidence" value="ECO:0007669"/>
    <property type="project" value="InterPro"/>
</dbReference>
<sequence length="776" mass="87895">MSTTIDKLNSLIDQFNELTSKSVESLNTNHQLSLEWHQIQNKLIEDEHRIEELQTKYENSSIFLQHLTSLSLRSEFLESQLHDTENQKCKSITATKNQGLKEFKEWKQQNLNWRTTETTFENLTMEYQYLTEQLKIANDDVEDEFISPSMVNSTFDTSDEVSANNNEDSLFSNIIEDSDLSNSTLDDILERTPVQQATQEQKKRRLMKKESFLTIPYNQPVFEIPDADLTPIRGFNIDSRRQSLTNSGLVKKKQNQRMTSAGLHIIEEHIDELPNQQLEYNEIGEEEEEKEALQLQNQKIASKVYHHKRHISLPDTPNVEFILQTVTDETPVDRVSSDWLTTSTKSTSSTTNNNSFESQNLRHFASYDTGLNKSKRKFDLEGFQFLEKLSRGESSIPRIADIEAEYTQSSSPLSTIKHSYINDDEDDENNYEEEHDDDVDGKPSMDLKLISSDIESEENFGVEDVTPFVFDTSQKPLLRKSNSHESIFSTYRSNLRQEPSPSFTTTRACPTTDLKAQTLKWLTPNQPVVSSYSASSVGSEVVVQPTRPIQFRSNSTTKDMLNSVVNRSSPTIAVGSSSFSSIQRSKSIPTTIPVSQTPTTPLSMSWLPSSLFYSNTDDEINLQSSVQPMQPEDSPSLFSSSSKSNWLANLLPNTSMVMSETGKLIGQPSSYQPTEEIITHKPNQLKKQQIKTDIKKKSNTNNNRSNSNNNKVRNSHLFKKVDRTVSFSGSHSTMFLGKNGNKIIRHGPGSGMNDSSVLSSRVSHSALRDALDSSFS</sequence>
<dbReference type="InterPro" id="IPR035293">
    <property type="entry name" value="Vac17"/>
</dbReference>
<feature type="region of interest" description="Disordered" evidence="1">
    <location>
        <begin position="407"/>
        <end position="444"/>
    </location>
</feature>
<accession>A0A1E4SX41</accession>
<evidence type="ECO:0000256" key="1">
    <source>
        <dbReference type="SAM" id="MobiDB-lite"/>
    </source>
</evidence>
<feature type="compositionally biased region" description="Acidic residues" evidence="1">
    <location>
        <begin position="422"/>
        <end position="439"/>
    </location>
</feature>
<dbReference type="Proteomes" id="UP000094801">
    <property type="component" value="Unassembled WGS sequence"/>
</dbReference>
<organism evidence="2 3">
    <name type="scientific">[Candida] arabinofermentans NRRL YB-2248</name>
    <dbReference type="NCBI Taxonomy" id="983967"/>
    <lineage>
        <taxon>Eukaryota</taxon>
        <taxon>Fungi</taxon>
        <taxon>Dikarya</taxon>
        <taxon>Ascomycota</taxon>
        <taxon>Saccharomycotina</taxon>
        <taxon>Pichiomycetes</taxon>
        <taxon>Pichiales</taxon>
        <taxon>Pichiaceae</taxon>
        <taxon>Ogataea</taxon>
        <taxon>Ogataea/Candida clade</taxon>
    </lineage>
</organism>
<dbReference type="OrthoDB" id="3987925at2759"/>